<proteinExistence type="predicted"/>
<comment type="caution">
    <text evidence="1">The sequence shown here is derived from an EMBL/GenBank/DDBJ whole genome shotgun (WGS) entry which is preliminary data.</text>
</comment>
<dbReference type="EMBL" id="JBEDUW010000006">
    <property type="protein sequence ID" value="KAK9919905.1"/>
    <property type="molecule type" value="Genomic_DNA"/>
</dbReference>
<gene>
    <name evidence="1" type="ORF">M0R45_028479</name>
</gene>
<name>A0AAW1W9G5_RUBAR</name>
<reference evidence="1 2" key="1">
    <citation type="journal article" date="2023" name="G3 (Bethesda)">
        <title>A chromosome-length genome assembly and annotation of blackberry (Rubus argutus, cv. 'Hillquist').</title>
        <authorList>
            <person name="Bruna T."/>
            <person name="Aryal R."/>
            <person name="Dudchenko O."/>
            <person name="Sargent D.J."/>
            <person name="Mead D."/>
            <person name="Buti M."/>
            <person name="Cavallini A."/>
            <person name="Hytonen T."/>
            <person name="Andres J."/>
            <person name="Pham M."/>
            <person name="Weisz D."/>
            <person name="Mascagni F."/>
            <person name="Usai G."/>
            <person name="Natali L."/>
            <person name="Bassil N."/>
            <person name="Fernandez G.E."/>
            <person name="Lomsadze A."/>
            <person name="Armour M."/>
            <person name="Olukolu B."/>
            <person name="Poorten T."/>
            <person name="Britton C."/>
            <person name="Davik J."/>
            <person name="Ashrafi H."/>
            <person name="Aiden E.L."/>
            <person name="Borodovsky M."/>
            <person name="Worthington M."/>
        </authorList>
    </citation>
    <scope>NUCLEOTIDE SEQUENCE [LARGE SCALE GENOMIC DNA]</scope>
    <source>
        <strain evidence="1">PI 553951</strain>
    </source>
</reference>
<protein>
    <submittedName>
        <fullName evidence="1">Uncharacterized protein</fullName>
    </submittedName>
</protein>
<dbReference type="AlphaFoldDB" id="A0AAW1W9G5"/>
<organism evidence="1 2">
    <name type="scientific">Rubus argutus</name>
    <name type="common">Southern blackberry</name>
    <dbReference type="NCBI Taxonomy" id="59490"/>
    <lineage>
        <taxon>Eukaryota</taxon>
        <taxon>Viridiplantae</taxon>
        <taxon>Streptophyta</taxon>
        <taxon>Embryophyta</taxon>
        <taxon>Tracheophyta</taxon>
        <taxon>Spermatophyta</taxon>
        <taxon>Magnoliopsida</taxon>
        <taxon>eudicotyledons</taxon>
        <taxon>Gunneridae</taxon>
        <taxon>Pentapetalae</taxon>
        <taxon>rosids</taxon>
        <taxon>fabids</taxon>
        <taxon>Rosales</taxon>
        <taxon>Rosaceae</taxon>
        <taxon>Rosoideae</taxon>
        <taxon>Rosoideae incertae sedis</taxon>
        <taxon>Rubus</taxon>
    </lineage>
</organism>
<dbReference type="Proteomes" id="UP001457282">
    <property type="component" value="Unassembled WGS sequence"/>
</dbReference>
<evidence type="ECO:0000313" key="1">
    <source>
        <dbReference type="EMBL" id="KAK9919905.1"/>
    </source>
</evidence>
<accession>A0AAW1W9G5</accession>
<evidence type="ECO:0000313" key="2">
    <source>
        <dbReference type="Proteomes" id="UP001457282"/>
    </source>
</evidence>
<keyword evidence="2" id="KW-1185">Reference proteome</keyword>
<sequence>MLVALRRATNWRKTVCPSTHSTCVPFNHSVLNACAIEACHELEEGGLSFYALHLCPFQSSVLNARGIEILKES</sequence>